<dbReference type="GO" id="GO:0006508">
    <property type="term" value="P:proteolysis"/>
    <property type="evidence" value="ECO:0007669"/>
    <property type="project" value="UniProtKB-KW"/>
</dbReference>
<dbReference type="Gene3D" id="3.30.2010.10">
    <property type="entry name" value="Metalloproteases ('zincins'), catalytic domain"/>
    <property type="match status" value="1"/>
</dbReference>
<feature type="transmembrane region" description="Helical" evidence="12">
    <location>
        <begin position="33"/>
        <end position="54"/>
    </location>
</feature>
<dbReference type="Pfam" id="PF01435">
    <property type="entry name" value="Peptidase_M48"/>
    <property type="match status" value="1"/>
</dbReference>
<keyword evidence="8" id="KW-0862">Zinc</keyword>
<evidence type="ECO:0000259" key="13">
    <source>
        <dbReference type="Pfam" id="PF01435"/>
    </source>
</evidence>
<dbReference type="EMBL" id="JAJNCT010000010">
    <property type="protein sequence ID" value="MCD2165605.1"/>
    <property type="molecule type" value="Genomic_DNA"/>
</dbReference>
<keyword evidence="5 12" id="KW-0812">Transmembrane</keyword>
<feature type="transmembrane region" description="Helical" evidence="12">
    <location>
        <begin position="140"/>
        <end position="160"/>
    </location>
</feature>
<keyword evidence="7" id="KW-0378">Hydrolase</keyword>
<evidence type="ECO:0000256" key="9">
    <source>
        <dbReference type="ARBA" id="ARBA00022989"/>
    </source>
</evidence>
<evidence type="ECO:0000256" key="6">
    <source>
        <dbReference type="ARBA" id="ARBA00022723"/>
    </source>
</evidence>
<dbReference type="GO" id="GO:0005886">
    <property type="term" value="C:plasma membrane"/>
    <property type="evidence" value="ECO:0007669"/>
    <property type="project" value="UniProtKB-SubCell"/>
</dbReference>
<dbReference type="InterPro" id="IPR050083">
    <property type="entry name" value="HtpX_protease"/>
</dbReference>
<evidence type="ECO:0000256" key="12">
    <source>
        <dbReference type="SAM" id="Phobius"/>
    </source>
</evidence>
<dbReference type="PANTHER" id="PTHR43221">
    <property type="entry name" value="PROTEASE HTPX"/>
    <property type="match status" value="1"/>
</dbReference>
<gene>
    <name evidence="14" type="ORF">LPW39_10705</name>
</gene>
<evidence type="ECO:0000256" key="3">
    <source>
        <dbReference type="ARBA" id="ARBA00022475"/>
    </source>
</evidence>
<keyword evidence="9 12" id="KW-1133">Transmembrane helix</keyword>
<evidence type="ECO:0000256" key="2">
    <source>
        <dbReference type="ARBA" id="ARBA00004651"/>
    </source>
</evidence>
<sequence length="625" mass="70468">MEQADFIHLVRESEIESANDSAAYRRSVIRFALLGYLWVVGCLVLSLAILAFVVTQAVRGHFRGGYVLALVFALGLMWTSFKALWSGPAAEPEGIAITEAEAPELFKALDRIRRKVKGPAVDAVYLQDDFNAAIWQRPRFGMLGGSVNYLMVGLPLLMALDKARVMAVLAHEYGHLRENHNRLSAWVYRSRRAWLKLYYSMREDDSPMAAATRSFLNWYFPRFAAKTFAMARQDEYEADRIAAQLLGADVATATLIEIEIKAAWLSNAFWGQHWRSAAQHPLPQGPFSAMQAMLRLKPEPAFAQEALRQALARISDVDDTHPALRDRVEALSAERPGLPSWSTKGAVSLLGPKAAEWMQQFDARWCKDNASTWKQHHARMARWQQHAQRLRANAAYPSNAELIERARIEHMLDRQAPVRLLYEQVLARDAQHPGALAGLAACLPTSDAALQQKCLEALWQTAPSYRPYATRAMVGMLEAQARQSGYDAAALRLWRDRVREAEQQQQSFFDSLQQAPVFQGTRVNDLSEFELADLRGELALFKPISQAWLLSKPDSSMPELRIHLLLVQAPRLNEEQRSELRRALYADVDLPGMLLVVCVGPDEPASEEEARRHARQPIYVANLAH</sequence>
<dbReference type="CDD" id="cd07328">
    <property type="entry name" value="M48_Ste24p_like"/>
    <property type="match status" value="1"/>
</dbReference>
<keyword evidence="4" id="KW-0645">Protease</keyword>
<evidence type="ECO:0000256" key="11">
    <source>
        <dbReference type="ARBA" id="ARBA00023136"/>
    </source>
</evidence>
<evidence type="ECO:0000256" key="10">
    <source>
        <dbReference type="ARBA" id="ARBA00023049"/>
    </source>
</evidence>
<feature type="transmembrane region" description="Helical" evidence="12">
    <location>
        <begin position="66"/>
        <end position="85"/>
    </location>
</feature>
<keyword evidence="6" id="KW-0479">Metal-binding</keyword>
<evidence type="ECO:0000256" key="4">
    <source>
        <dbReference type="ARBA" id="ARBA00022670"/>
    </source>
</evidence>
<keyword evidence="3" id="KW-1003">Cell membrane</keyword>
<reference evidence="14 15" key="1">
    <citation type="submission" date="2021-11" db="EMBL/GenBank/DDBJ databases">
        <title>Genome sequence.</title>
        <authorList>
            <person name="Sun Q."/>
        </authorList>
    </citation>
    <scope>NUCLEOTIDE SEQUENCE [LARGE SCALE GENOMIC DNA]</scope>
    <source>
        <strain evidence="14 15">KCTC 12005</strain>
    </source>
</reference>
<dbReference type="RefSeq" id="WP_230774447.1">
    <property type="nucleotide sequence ID" value="NZ_JAJNCT010000010.1"/>
</dbReference>
<dbReference type="GO" id="GO:0046872">
    <property type="term" value="F:metal ion binding"/>
    <property type="evidence" value="ECO:0007669"/>
    <property type="project" value="UniProtKB-KW"/>
</dbReference>
<accession>A0AAW4XVP4</accession>
<protein>
    <submittedName>
        <fullName evidence="14">M48 family metallopeptidase</fullName>
    </submittedName>
</protein>
<evidence type="ECO:0000256" key="8">
    <source>
        <dbReference type="ARBA" id="ARBA00022833"/>
    </source>
</evidence>
<evidence type="ECO:0000256" key="7">
    <source>
        <dbReference type="ARBA" id="ARBA00022801"/>
    </source>
</evidence>
<comment type="subcellular location">
    <subcellularLocation>
        <location evidence="2">Cell membrane</location>
        <topology evidence="2">Multi-pass membrane protein</topology>
    </subcellularLocation>
</comment>
<keyword evidence="11 12" id="KW-0472">Membrane</keyword>
<evidence type="ECO:0000313" key="15">
    <source>
        <dbReference type="Proteomes" id="UP001199260"/>
    </source>
</evidence>
<evidence type="ECO:0000256" key="5">
    <source>
        <dbReference type="ARBA" id="ARBA00022692"/>
    </source>
</evidence>
<evidence type="ECO:0000313" key="14">
    <source>
        <dbReference type="EMBL" id="MCD2165605.1"/>
    </source>
</evidence>
<keyword evidence="10" id="KW-0482">Metalloprotease</keyword>
<organism evidence="14 15">
    <name type="scientific">Comamonas koreensis</name>
    <dbReference type="NCBI Taxonomy" id="160825"/>
    <lineage>
        <taxon>Bacteria</taxon>
        <taxon>Pseudomonadati</taxon>
        <taxon>Pseudomonadota</taxon>
        <taxon>Betaproteobacteria</taxon>
        <taxon>Burkholderiales</taxon>
        <taxon>Comamonadaceae</taxon>
        <taxon>Comamonas</taxon>
    </lineage>
</organism>
<dbReference type="PANTHER" id="PTHR43221:SF1">
    <property type="entry name" value="PROTEASE HTPX"/>
    <property type="match status" value="1"/>
</dbReference>
<dbReference type="InterPro" id="IPR001915">
    <property type="entry name" value="Peptidase_M48"/>
</dbReference>
<dbReference type="Proteomes" id="UP001199260">
    <property type="component" value="Unassembled WGS sequence"/>
</dbReference>
<feature type="domain" description="Peptidase M48" evidence="13">
    <location>
        <begin position="149"/>
        <end position="334"/>
    </location>
</feature>
<dbReference type="GO" id="GO:0004222">
    <property type="term" value="F:metalloendopeptidase activity"/>
    <property type="evidence" value="ECO:0007669"/>
    <property type="project" value="InterPro"/>
</dbReference>
<keyword evidence="15" id="KW-1185">Reference proteome</keyword>
<name>A0AAW4XVP4_9BURK</name>
<dbReference type="AlphaFoldDB" id="A0AAW4XVP4"/>
<proteinExistence type="predicted"/>
<comment type="caution">
    <text evidence="14">The sequence shown here is derived from an EMBL/GenBank/DDBJ whole genome shotgun (WGS) entry which is preliminary data.</text>
</comment>
<comment type="cofactor">
    <cofactor evidence="1">
        <name>Zn(2+)</name>
        <dbReference type="ChEBI" id="CHEBI:29105"/>
    </cofactor>
</comment>
<evidence type="ECO:0000256" key="1">
    <source>
        <dbReference type="ARBA" id="ARBA00001947"/>
    </source>
</evidence>